<accession>A0A8J2H766</accession>
<comment type="caution">
    <text evidence="2">The sequence shown here is derived from an EMBL/GenBank/DDBJ whole genome shotgun (WGS) entry which is preliminary data.</text>
</comment>
<dbReference type="EMBL" id="CAJNRD030001118">
    <property type="protein sequence ID" value="CAG5081493.1"/>
    <property type="molecule type" value="Genomic_DNA"/>
</dbReference>
<reference evidence="2" key="1">
    <citation type="submission" date="2021-04" db="EMBL/GenBank/DDBJ databases">
        <authorList>
            <person name="Chebbi M.A.C M."/>
        </authorList>
    </citation>
    <scope>NUCLEOTIDE SEQUENCE</scope>
</reference>
<evidence type="ECO:0000256" key="1">
    <source>
        <dbReference type="SAM" id="MobiDB-lite"/>
    </source>
</evidence>
<proteinExistence type="predicted"/>
<evidence type="ECO:0000313" key="2">
    <source>
        <dbReference type="EMBL" id="CAG5081493.1"/>
    </source>
</evidence>
<gene>
    <name evidence="2" type="ORF">HICCMSTLAB_LOCUS3299</name>
</gene>
<organism evidence="2 3">
    <name type="scientific">Cotesia congregata</name>
    <name type="common">Parasitoid wasp</name>
    <name type="synonym">Apanteles congregatus</name>
    <dbReference type="NCBI Taxonomy" id="51543"/>
    <lineage>
        <taxon>Eukaryota</taxon>
        <taxon>Metazoa</taxon>
        <taxon>Ecdysozoa</taxon>
        <taxon>Arthropoda</taxon>
        <taxon>Hexapoda</taxon>
        <taxon>Insecta</taxon>
        <taxon>Pterygota</taxon>
        <taxon>Neoptera</taxon>
        <taxon>Endopterygota</taxon>
        <taxon>Hymenoptera</taxon>
        <taxon>Apocrita</taxon>
        <taxon>Ichneumonoidea</taxon>
        <taxon>Braconidae</taxon>
        <taxon>Microgastrinae</taxon>
        <taxon>Cotesia</taxon>
    </lineage>
</organism>
<dbReference type="Proteomes" id="UP000786811">
    <property type="component" value="Unassembled WGS sequence"/>
</dbReference>
<feature type="region of interest" description="Disordered" evidence="1">
    <location>
        <begin position="81"/>
        <end position="102"/>
    </location>
</feature>
<dbReference type="AlphaFoldDB" id="A0A8J2H766"/>
<sequence length="297" mass="34204">MSYLKRNCTHLEGQYIFPEEWKKYRVTKPPTRYVEDNANSLELKPLMVPYGILDELFKWHDMVNSVYDKYCEQERSGCEMTEVEATESADSKQHTQSADSGSEVIATPTLPMITRHNVPYQKWPSHLPDQFLLLIRSLLYQRFDRLKRCRQSDFSNDTHKSTELSPAKITKVQPIDLSADKVLQKKFVSNLPTKTSSVKKETEQPQPAENKFKTTNITTPPPSAEGTSTSTLRPVNHLPSTSQLNQQGTSYQQTNHNAKKSITLYNLYRSEFDEIDSSLQDIINKTQECRSKMAKLF</sequence>
<protein>
    <submittedName>
        <fullName evidence="2">Uncharacterized protein</fullName>
    </submittedName>
</protein>
<name>A0A8J2H766_COTCN</name>
<feature type="region of interest" description="Disordered" evidence="1">
    <location>
        <begin position="193"/>
        <end position="232"/>
    </location>
</feature>
<evidence type="ECO:0000313" key="3">
    <source>
        <dbReference type="Proteomes" id="UP000786811"/>
    </source>
</evidence>
<keyword evidence="3" id="KW-1185">Reference proteome</keyword>